<evidence type="ECO:0000256" key="9">
    <source>
        <dbReference type="SAM" id="MobiDB-lite"/>
    </source>
</evidence>
<name>A0A1C4FCF4_9BACT</name>
<dbReference type="PANTHER" id="PTHR43706">
    <property type="entry name" value="NADH DEHYDROGENASE"/>
    <property type="match status" value="1"/>
</dbReference>
<comment type="similarity">
    <text evidence="1">Belongs to the NADH dehydrogenase family.</text>
</comment>
<evidence type="ECO:0000256" key="6">
    <source>
        <dbReference type="ARBA" id="ARBA00023002"/>
    </source>
</evidence>
<dbReference type="PRINTS" id="PR00368">
    <property type="entry name" value="FADPNR"/>
</dbReference>
<evidence type="ECO:0000256" key="10">
    <source>
        <dbReference type="SAM" id="Phobius"/>
    </source>
</evidence>
<evidence type="ECO:0000256" key="5">
    <source>
        <dbReference type="ARBA" id="ARBA00022946"/>
    </source>
</evidence>
<keyword evidence="3" id="KW-0285">Flavoprotein</keyword>
<dbReference type="InterPro" id="IPR023753">
    <property type="entry name" value="FAD/NAD-binding_dom"/>
</dbReference>
<dbReference type="InterPro" id="IPR036188">
    <property type="entry name" value="FAD/NAD-bd_sf"/>
</dbReference>
<dbReference type="RefSeq" id="WP_240619245.1">
    <property type="nucleotide sequence ID" value="NZ_FMAR01000013.1"/>
</dbReference>
<dbReference type="Pfam" id="PF22366">
    <property type="entry name" value="NDH2_C"/>
    <property type="match status" value="1"/>
</dbReference>
<evidence type="ECO:0000256" key="3">
    <source>
        <dbReference type="ARBA" id="ARBA00022630"/>
    </source>
</evidence>
<keyword evidence="7" id="KW-0520">NAD</keyword>
<evidence type="ECO:0000313" key="13">
    <source>
        <dbReference type="EMBL" id="SCC53313.1"/>
    </source>
</evidence>
<evidence type="ECO:0000259" key="11">
    <source>
        <dbReference type="Pfam" id="PF07992"/>
    </source>
</evidence>
<dbReference type="STRING" id="1335309.GA0116948_11339"/>
<accession>A0A1C4FCF4</accession>
<evidence type="ECO:0000256" key="8">
    <source>
        <dbReference type="ARBA" id="ARBA00047599"/>
    </source>
</evidence>
<keyword evidence="10" id="KW-0472">Membrane</keyword>
<keyword evidence="14" id="KW-1185">Reference proteome</keyword>
<keyword evidence="10" id="KW-0812">Transmembrane</keyword>
<feature type="compositionally biased region" description="Low complexity" evidence="9">
    <location>
        <begin position="437"/>
        <end position="455"/>
    </location>
</feature>
<keyword evidence="10" id="KW-1133">Transmembrane helix</keyword>
<evidence type="ECO:0000256" key="1">
    <source>
        <dbReference type="ARBA" id="ARBA00005272"/>
    </source>
</evidence>
<dbReference type="PRINTS" id="PR00411">
    <property type="entry name" value="PNDRDTASEI"/>
</dbReference>
<feature type="transmembrane region" description="Helical" evidence="10">
    <location>
        <begin position="374"/>
        <end position="395"/>
    </location>
</feature>
<dbReference type="EC" id="1.6.5.9" evidence="2"/>
<dbReference type="Gene3D" id="3.50.50.100">
    <property type="match status" value="1"/>
</dbReference>
<feature type="domain" description="External alternative NADH-ubiquinone oxidoreductase-like C-terminal" evidence="12">
    <location>
        <begin position="357"/>
        <end position="412"/>
    </location>
</feature>
<gene>
    <name evidence="13" type="ORF">GA0116948_11339</name>
</gene>
<feature type="domain" description="FAD/NAD(P)-binding" evidence="11">
    <location>
        <begin position="15"/>
        <end position="333"/>
    </location>
</feature>
<keyword evidence="4" id="KW-0274">FAD</keyword>
<keyword evidence="5" id="KW-0809">Transit peptide</keyword>
<dbReference type="InterPro" id="IPR045024">
    <property type="entry name" value="NDH-2"/>
</dbReference>
<evidence type="ECO:0000259" key="12">
    <source>
        <dbReference type="Pfam" id="PF22366"/>
    </source>
</evidence>
<dbReference type="SUPFAM" id="SSF51905">
    <property type="entry name" value="FAD/NAD(P)-binding domain"/>
    <property type="match status" value="1"/>
</dbReference>
<comment type="catalytic activity">
    <reaction evidence="8">
        <text>a quinone + NADH + H(+) = a quinol + NAD(+)</text>
        <dbReference type="Rhea" id="RHEA:46160"/>
        <dbReference type="ChEBI" id="CHEBI:15378"/>
        <dbReference type="ChEBI" id="CHEBI:24646"/>
        <dbReference type="ChEBI" id="CHEBI:57540"/>
        <dbReference type="ChEBI" id="CHEBI:57945"/>
        <dbReference type="ChEBI" id="CHEBI:132124"/>
        <dbReference type="EC" id="1.6.5.9"/>
    </reaction>
</comment>
<dbReference type="AlphaFoldDB" id="A0A1C4FCF4"/>
<feature type="region of interest" description="Disordered" evidence="9">
    <location>
        <begin position="432"/>
        <end position="455"/>
    </location>
</feature>
<evidence type="ECO:0000256" key="4">
    <source>
        <dbReference type="ARBA" id="ARBA00022827"/>
    </source>
</evidence>
<dbReference type="InterPro" id="IPR054585">
    <property type="entry name" value="NDH2-like_C"/>
</dbReference>
<dbReference type="Pfam" id="PF07992">
    <property type="entry name" value="Pyr_redox_2"/>
    <property type="match status" value="1"/>
</dbReference>
<dbReference type="GO" id="GO:0050136">
    <property type="term" value="F:NADH dehydrogenase (quinone) (non-electrogenic) activity"/>
    <property type="evidence" value="ECO:0007669"/>
    <property type="project" value="UniProtKB-EC"/>
</dbReference>
<evidence type="ECO:0000313" key="14">
    <source>
        <dbReference type="Proteomes" id="UP000242818"/>
    </source>
</evidence>
<reference evidence="13 14" key="1">
    <citation type="submission" date="2016-08" db="EMBL/GenBank/DDBJ databases">
        <authorList>
            <person name="Seilhamer J.J."/>
        </authorList>
    </citation>
    <scope>NUCLEOTIDE SEQUENCE [LARGE SCALE GENOMIC DNA]</scope>
    <source>
        <strain evidence="13 14">A37T2</strain>
    </source>
</reference>
<sequence>MTPMEHLDTNGPLPRVVIVGGGFAGLEVAKNLRKAPVEVLLLDKHNYHTFQPLLYQVASGGIEAESIAFPIRRIFSDQKNFVFRMAEVQRIEAEQNILHTEVGPIRYDYLVIATGADTNFFGNEEIKHYSMPMKSIPEALNLRSLILQNLELALVEKDPEKKKALMTFVVVGGGPTGVELSGSLGELRNKVLVKEYPELDPNEMRVFLVEGKPRVLGTFSEQASAKAARFLRKMGVDVSNGVHVKSYDGYELLIDDGRCIRTRNVLWSAGVMGALPPGITNGAVVRGNRLQTDAYFRVKGFNNVFAIGDVSVVVTEATPEGYPGVAQVAIQEGGQLAKNIARLLKNEPLKPFKYFDKGSLATIGRNKAVADLGFIRFQGFFAWLVWMFVHLMSLVGARNRLIVFINWAGSYFTFNSITRLIIRRFDRGDIEQPAPKPAAATPAPSADATAATRNA</sequence>
<dbReference type="Proteomes" id="UP000242818">
    <property type="component" value="Unassembled WGS sequence"/>
</dbReference>
<dbReference type="PANTHER" id="PTHR43706:SF47">
    <property type="entry name" value="EXTERNAL NADH-UBIQUINONE OXIDOREDUCTASE 1, MITOCHONDRIAL-RELATED"/>
    <property type="match status" value="1"/>
</dbReference>
<proteinExistence type="inferred from homology"/>
<dbReference type="EMBL" id="FMAR01000013">
    <property type="protein sequence ID" value="SCC53313.1"/>
    <property type="molecule type" value="Genomic_DNA"/>
</dbReference>
<evidence type="ECO:0000256" key="7">
    <source>
        <dbReference type="ARBA" id="ARBA00023027"/>
    </source>
</evidence>
<organism evidence="13 14">
    <name type="scientific">Chitinophaga costaii</name>
    <dbReference type="NCBI Taxonomy" id="1335309"/>
    <lineage>
        <taxon>Bacteria</taxon>
        <taxon>Pseudomonadati</taxon>
        <taxon>Bacteroidota</taxon>
        <taxon>Chitinophagia</taxon>
        <taxon>Chitinophagales</taxon>
        <taxon>Chitinophagaceae</taxon>
        <taxon>Chitinophaga</taxon>
    </lineage>
</organism>
<protein>
    <recommendedName>
        <fullName evidence="2">NADH:ubiquinone reductase (non-electrogenic)</fullName>
        <ecNumber evidence="2">1.6.5.9</ecNumber>
    </recommendedName>
</protein>
<feature type="transmembrane region" description="Helical" evidence="10">
    <location>
        <begin position="401"/>
        <end position="422"/>
    </location>
</feature>
<keyword evidence="6" id="KW-0560">Oxidoreductase</keyword>
<evidence type="ECO:0000256" key="2">
    <source>
        <dbReference type="ARBA" id="ARBA00012637"/>
    </source>
</evidence>